<reference evidence="2" key="1">
    <citation type="journal article" date="2023" name="PLoS Negl. Trop. Dis.">
        <title>A genome sequence for Biomphalaria pfeifferi, the major vector snail for the human-infecting parasite Schistosoma mansoni.</title>
        <authorList>
            <person name="Bu L."/>
            <person name="Lu L."/>
            <person name="Laidemitt M.R."/>
            <person name="Zhang S.M."/>
            <person name="Mutuku M."/>
            <person name="Mkoji G."/>
            <person name="Steinauer M."/>
            <person name="Loker E.S."/>
        </authorList>
    </citation>
    <scope>NUCLEOTIDE SEQUENCE</scope>
    <source>
        <strain evidence="2">KasaAsao</strain>
    </source>
</reference>
<accession>A0AAD8F6N2</accession>
<feature type="compositionally biased region" description="Basic and acidic residues" evidence="1">
    <location>
        <begin position="40"/>
        <end position="63"/>
    </location>
</feature>
<protein>
    <submittedName>
        <fullName evidence="2">Uncharacterized protein</fullName>
    </submittedName>
</protein>
<reference evidence="2" key="2">
    <citation type="submission" date="2023-04" db="EMBL/GenBank/DDBJ databases">
        <authorList>
            <person name="Bu L."/>
            <person name="Lu L."/>
            <person name="Laidemitt M.R."/>
            <person name="Zhang S.M."/>
            <person name="Mutuku M."/>
            <person name="Mkoji G."/>
            <person name="Steinauer M."/>
            <person name="Loker E.S."/>
        </authorList>
    </citation>
    <scope>NUCLEOTIDE SEQUENCE</scope>
    <source>
        <strain evidence="2">KasaAsao</strain>
        <tissue evidence="2">Whole Snail</tissue>
    </source>
</reference>
<dbReference type="AlphaFoldDB" id="A0AAD8F6N2"/>
<proteinExistence type="predicted"/>
<gene>
    <name evidence="2" type="ORF">Bpfe_018364</name>
</gene>
<evidence type="ECO:0000313" key="3">
    <source>
        <dbReference type="Proteomes" id="UP001233172"/>
    </source>
</evidence>
<feature type="region of interest" description="Disordered" evidence="1">
    <location>
        <begin position="34"/>
        <end position="79"/>
    </location>
</feature>
<dbReference type="Proteomes" id="UP001233172">
    <property type="component" value="Unassembled WGS sequence"/>
</dbReference>
<dbReference type="EMBL" id="JASAOG010000096">
    <property type="protein sequence ID" value="KAK0052281.1"/>
    <property type="molecule type" value="Genomic_DNA"/>
</dbReference>
<sequence length="79" mass="9295">MCFVFKLRKGAKATSHHPEYRQERQENARALKTSGIHYADNARGRQNDSRYPHEAENSRDRVNKAMNPQILKQQEMKLL</sequence>
<organism evidence="2 3">
    <name type="scientific">Biomphalaria pfeifferi</name>
    <name type="common">Bloodfluke planorb</name>
    <name type="synonym">Freshwater snail</name>
    <dbReference type="NCBI Taxonomy" id="112525"/>
    <lineage>
        <taxon>Eukaryota</taxon>
        <taxon>Metazoa</taxon>
        <taxon>Spiralia</taxon>
        <taxon>Lophotrochozoa</taxon>
        <taxon>Mollusca</taxon>
        <taxon>Gastropoda</taxon>
        <taxon>Heterobranchia</taxon>
        <taxon>Euthyneura</taxon>
        <taxon>Panpulmonata</taxon>
        <taxon>Hygrophila</taxon>
        <taxon>Lymnaeoidea</taxon>
        <taxon>Planorbidae</taxon>
        <taxon>Biomphalaria</taxon>
    </lineage>
</organism>
<keyword evidence="3" id="KW-1185">Reference proteome</keyword>
<evidence type="ECO:0000256" key="1">
    <source>
        <dbReference type="SAM" id="MobiDB-lite"/>
    </source>
</evidence>
<evidence type="ECO:0000313" key="2">
    <source>
        <dbReference type="EMBL" id="KAK0052281.1"/>
    </source>
</evidence>
<comment type="caution">
    <text evidence="2">The sequence shown here is derived from an EMBL/GenBank/DDBJ whole genome shotgun (WGS) entry which is preliminary data.</text>
</comment>
<name>A0AAD8F6N2_BIOPF</name>